<dbReference type="EMBL" id="UOGL01000439">
    <property type="protein sequence ID" value="VAX40426.1"/>
    <property type="molecule type" value="Genomic_DNA"/>
</dbReference>
<name>A0A3B1DC50_9ZZZZ</name>
<organism evidence="1">
    <name type="scientific">hydrothermal vent metagenome</name>
    <dbReference type="NCBI Taxonomy" id="652676"/>
    <lineage>
        <taxon>unclassified sequences</taxon>
        <taxon>metagenomes</taxon>
        <taxon>ecological metagenomes</taxon>
    </lineage>
</organism>
<sequence>MDFDHFDKEQFFHAVWETIRIERGVKQGLFTFGESQLPYFLVLDSMEEGKTVSISQGEVRITRPTIITPETSHPEFQNFFENQQEEGMVEFLIARTAGFSHLKFHNQKKGDAKIVSDSVEEAVAKLNKQLDKEDEESVAILSAPADFAGLAIFKYAADRVVESTPGNVQELRERGFLP</sequence>
<reference evidence="1" key="1">
    <citation type="submission" date="2018-06" db="EMBL/GenBank/DDBJ databases">
        <authorList>
            <person name="Zhirakovskaya E."/>
        </authorList>
    </citation>
    <scope>NUCLEOTIDE SEQUENCE</scope>
</reference>
<evidence type="ECO:0000313" key="1">
    <source>
        <dbReference type="EMBL" id="VAX40426.1"/>
    </source>
</evidence>
<accession>A0A3B1DC50</accession>
<proteinExistence type="predicted"/>
<gene>
    <name evidence="1" type="ORF">MNBD_PLANCTO02-2481</name>
</gene>
<protein>
    <submittedName>
        <fullName evidence="1">Uncharacterized protein</fullName>
    </submittedName>
</protein>
<dbReference type="AlphaFoldDB" id="A0A3B1DC50"/>